<feature type="transmembrane region" description="Helical" evidence="1">
    <location>
        <begin position="58"/>
        <end position="76"/>
    </location>
</feature>
<keyword evidence="1" id="KW-0472">Membrane</keyword>
<name>A0A6C0BAN3_9ZZZZ</name>
<evidence type="ECO:0000256" key="1">
    <source>
        <dbReference type="SAM" id="Phobius"/>
    </source>
</evidence>
<accession>A0A6C0BAN3</accession>
<reference evidence="2" key="1">
    <citation type="journal article" date="2020" name="Nature">
        <title>Giant virus diversity and host interactions through global metagenomics.</title>
        <authorList>
            <person name="Schulz F."/>
            <person name="Roux S."/>
            <person name="Paez-Espino D."/>
            <person name="Jungbluth S."/>
            <person name="Walsh D.A."/>
            <person name="Denef V.J."/>
            <person name="McMahon K.D."/>
            <person name="Konstantinidis K.T."/>
            <person name="Eloe-Fadrosh E.A."/>
            <person name="Kyrpides N.C."/>
            <person name="Woyke T."/>
        </authorList>
    </citation>
    <scope>NUCLEOTIDE SEQUENCE</scope>
    <source>
        <strain evidence="2">GVMAG-M-3300010158-55</strain>
    </source>
</reference>
<evidence type="ECO:0000313" key="2">
    <source>
        <dbReference type="EMBL" id="QHS88558.1"/>
    </source>
</evidence>
<sequence>MMNNVKNKIMFHCMNHLSISIFLFVFMFGLLLWSQPTFIYNNDGSLRQFGVGYRKKTVFPLWLVVFILAIFCYHGGRILQYRYNL</sequence>
<keyword evidence="1" id="KW-0812">Transmembrane</keyword>
<dbReference type="AlphaFoldDB" id="A0A6C0BAN3"/>
<proteinExistence type="predicted"/>
<keyword evidence="1" id="KW-1133">Transmembrane helix</keyword>
<dbReference type="EMBL" id="MN739099">
    <property type="protein sequence ID" value="QHS88558.1"/>
    <property type="molecule type" value="Genomic_DNA"/>
</dbReference>
<organism evidence="2">
    <name type="scientific">viral metagenome</name>
    <dbReference type="NCBI Taxonomy" id="1070528"/>
    <lineage>
        <taxon>unclassified sequences</taxon>
        <taxon>metagenomes</taxon>
        <taxon>organismal metagenomes</taxon>
    </lineage>
</organism>
<protein>
    <submittedName>
        <fullName evidence="2">Uncharacterized protein</fullName>
    </submittedName>
</protein>